<comment type="caution">
    <text evidence="2">The sequence shown here is derived from an EMBL/GenBank/DDBJ whole genome shotgun (WGS) entry which is preliminary data.</text>
</comment>
<evidence type="ECO:0000313" key="3">
    <source>
        <dbReference type="Proteomes" id="UP000289411"/>
    </source>
</evidence>
<evidence type="ECO:0000256" key="1">
    <source>
        <dbReference type="SAM" id="MobiDB-lite"/>
    </source>
</evidence>
<organism evidence="2 3">
    <name type="scientific">Lichenibacterium ramalinae</name>
    <dbReference type="NCBI Taxonomy" id="2316527"/>
    <lineage>
        <taxon>Bacteria</taxon>
        <taxon>Pseudomonadati</taxon>
        <taxon>Pseudomonadota</taxon>
        <taxon>Alphaproteobacteria</taxon>
        <taxon>Hyphomicrobiales</taxon>
        <taxon>Lichenihabitantaceae</taxon>
        <taxon>Lichenibacterium</taxon>
    </lineage>
</organism>
<feature type="compositionally biased region" description="Basic residues" evidence="1">
    <location>
        <begin position="77"/>
        <end position="88"/>
    </location>
</feature>
<reference evidence="2 3" key="1">
    <citation type="submission" date="2018-09" db="EMBL/GenBank/DDBJ databases">
        <authorList>
            <person name="Grouzdev D.S."/>
            <person name="Krutkina M.S."/>
        </authorList>
    </citation>
    <scope>NUCLEOTIDE SEQUENCE [LARGE SCALE GENOMIC DNA]</scope>
    <source>
        <strain evidence="2 3">RmlP001</strain>
    </source>
</reference>
<feature type="region of interest" description="Disordered" evidence="1">
    <location>
        <begin position="31"/>
        <end position="50"/>
    </location>
</feature>
<proteinExistence type="predicted"/>
<accession>A0A4Q2RIK8</accession>
<feature type="compositionally biased region" description="Basic and acidic residues" evidence="1">
    <location>
        <begin position="139"/>
        <end position="162"/>
    </location>
</feature>
<keyword evidence="3" id="KW-1185">Reference proteome</keyword>
<reference evidence="2 3" key="2">
    <citation type="submission" date="2019-02" db="EMBL/GenBank/DDBJ databases">
        <title>'Lichenibacterium ramalinii' gen. nov. sp. nov., 'Lichenibacterium minor' gen. nov. sp. nov.</title>
        <authorList>
            <person name="Pankratov T."/>
        </authorList>
    </citation>
    <scope>NUCLEOTIDE SEQUENCE [LARGE SCALE GENOMIC DNA]</scope>
    <source>
        <strain evidence="2 3">RmlP001</strain>
    </source>
</reference>
<dbReference type="Proteomes" id="UP000289411">
    <property type="component" value="Unassembled WGS sequence"/>
</dbReference>
<feature type="region of interest" description="Disordered" evidence="1">
    <location>
        <begin position="67"/>
        <end position="92"/>
    </location>
</feature>
<protein>
    <submittedName>
        <fullName evidence="2">Uncharacterized protein</fullName>
    </submittedName>
</protein>
<name>A0A4Q2RIK8_9HYPH</name>
<evidence type="ECO:0000313" key="2">
    <source>
        <dbReference type="EMBL" id="RYB06710.1"/>
    </source>
</evidence>
<dbReference type="EMBL" id="QYBC01000003">
    <property type="protein sequence ID" value="RYB06710.1"/>
    <property type="molecule type" value="Genomic_DNA"/>
</dbReference>
<feature type="region of interest" description="Disordered" evidence="1">
    <location>
        <begin position="122"/>
        <end position="195"/>
    </location>
</feature>
<dbReference type="AlphaFoldDB" id="A0A4Q2RIK8"/>
<gene>
    <name evidence="2" type="ORF">D3272_05125</name>
</gene>
<sequence>MKRGTSRAAFSSADAGPDKFGAAEAMLFGAAPKPHTAEASQKARPAAPPRRILESLAEAPAIPVMLADAEEEVERPRRGRKPGSKNKPKVAAAALAPTQPVLSAAALAFMKAPAAAAPAAPLRAEADPAPVAARPEPILLREARPAESADGESRRSRLRERSSIIQRYVLGTAPQPGQTGSLRARKLARAAASAR</sequence>